<dbReference type="InterPro" id="IPR001623">
    <property type="entry name" value="DnaJ_domain"/>
</dbReference>
<feature type="region of interest" description="Disordered" evidence="1">
    <location>
        <begin position="525"/>
        <end position="555"/>
    </location>
</feature>
<feature type="compositionally biased region" description="Basic and acidic residues" evidence="1">
    <location>
        <begin position="172"/>
        <end position="197"/>
    </location>
</feature>
<dbReference type="FunFam" id="1.10.287.110:FF:000073">
    <property type="entry name" value="DnaJ domain protein"/>
    <property type="match status" value="1"/>
</dbReference>
<feature type="compositionally biased region" description="Basic and acidic residues" evidence="1">
    <location>
        <begin position="130"/>
        <end position="161"/>
    </location>
</feature>
<dbReference type="PANTHER" id="PTHR44144">
    <property type="entry name" value="DNAJ HOMOLOG SUBFAMILY C MEMBER 9"/>
    <property type="match status" value="1"/>
</dbReference>
<organism evidence="3 4">
    <name type="scientific">Penicillium subrubescens</name>
    <dbReference type="NCBI Taxonomy" id="1316194"/>
    <lineage>
        <taxon>Eukaryota</taxon>
        <taxon>Fungi</taxon>
        <taxon>Dikarya</taxon>
        <taxon>Ascomycota</taxon>
        <taxon>Pezizomycotina</taxon>
        <taxon>Eurotiomycetes</taxon>
        <taxon>Eurotiomycetidae</taxon>
        <taxon>Eurotiales</taxon>
        <taxon>Aspergillaceae</taxon>
        <taxon>Penicillium</taxon>
    </lineage>
</organism>
<dbReference type="EMBL" id="MNBE01000723">
    <property type="protein sequence ID" value="OKO93796.1"/>
    <property type="molecule type" value="Genomic_DNA"/>
</dbReference>
<feature type="compositionally biased region" description="Basic and acidic residues" evidence="1">
    <location>
        <begin position="345"/>
        <end position="361"/>
    </location>
</feature>
<feature type="compositionally biased region" description="Low complexity" evidence="1">
    <location>
        <begin position="211"/>
        <end position="222"/>
    </location>
</feature>
<feature type="compositionally biased region" description="Basic and acidic residues" evidence="1">
    <location>
        <begin position="282"/>
        <end position="304"/>
    </location>
</feature>
<keyword evidence="4" id="KW-1185">Reference proteome</keyword>
<feature type="compositionally biased region" description="Acidic residues" evidence="1">
    <location>
        <begin position="265"/>
        <end position="274"/>
    </location>
</feature>
<dbReference type="Pfam" id="PF00226">
    <property type="entry name" value="DnaJ"/>
    <property type="match status" value="1"/>
</dbReference>
<feature type="compositionally biased region" description="Basic and acidic residues" evidence="1">
    <location>
        <begin position="233"/>
        <end position="264"/>
    </location>
</feature>
<dbReference type="InterPro" id="IPR052594">
    <property type="entry name" value="J_domain-containing_protein"/>
</dbReference>
<dbReference type="GO" id="GO:0005634">
    <property type="term" value="C:nucleus"/>
    <property type="evidence" value="ECO:0007669"/>
    <property type="project" value="TreeGrafter"/>
</dbReference>
<sequence>MISPPDLDPYVVLGVSKDATVTEIRAAHRKRVLKCHPDKVQDESQRIAAQDEFQRVQQAYETLSDETRRARYDQKAKLAELKRELLEKRRRTAESTPYSSPRGSGSGGPREVREGRVFEERVPVDIILDEELRFTEEPRSMSRKYDEFGMRSKPKPTDDRKKARTPVSSYRAAKDLRETTKAKLADQAKQRDRERRRQASAKYDNYDSFAESDSGSDSSGSEIYVRLKKPTYRSRESRDSREPRESRESRSRPTESVRRRGRSYDDDDDDDEDELPGRYSSRKHDSWQHLAEEHIQRSKHEGPRGSRSPPRRRGYESAEPEMNTSRRAARSSRSTRNQSTSRNNSYEHLEFPRREREEFKPPKMPSSSTSPAYKSSIRPSLFGARATTSTGFTRPKRESSSREEPSLEKMARESIPARPSRRYDSGYSSPSTPEMPARGTSPKPTARYKIVPDSVIIEPSKATKYRSVSPERARMTPRRASTFANFDTEAPRIEVRSVRPVRQYDDVEYTSRLRSQDVKYAREIRPNDVHVSPGRSHYYNDHRHPQVGRRQSTAA</sequence>
<dbReference type="GO" id="GO:0031072">
    <property type="term" value="F:heat shock protein binding"/>
    <property type="evidence" value="ECO:0007669"/>
    <property type="project" value="TreeGrafter"/>
</dbReference>
<dbReference type="GO" id="GO:0005737">
    <property type="term" value="C:cytoplasm"/>
    <property type="evidence" value="ECO:0007669"/>
    <property type="project" value="TreeGrafter"/>
</dbReference>
<feature type="compositionally biased region" description="Low complexity" evidence="1">
    <location>
        <begin position="365"/>
        <end position="376"/>
    </location>
</feature>
<dbReference type="InterPro" id="IPR036869">
    <property type="entry name" value="J_dom_sf"/>
</dbReference>
<comment type="caution">
    <text evidence="3">The sequence shown here is derived from an EMBL/GenBank/DDBJ whole genome shotgun (WGS) entry which is preliminary data.</text>
</comment>
<accession>A0A1Q5T0U9</accession>
<feature type="region of interest" description="Disordered" evidence="1">
    <location>
        <begin position="83"/>
        <end position="116"/>
    </location>
</feature>
<dbReference type="OrthoDB" id="10250354at2759"/>
<evidence type="ECO:0000313" key="4">
    <source>
        <dbReference type="Proteomes" id="UP000186955"/>
    </source>
</evidence>
<dbReference type="PANTHER" id="PTHR44144:SF1">
    <property type="entry name" value="DNAJ HOMOLOG SUBFAMILY C MEMBER 9"/>
    <property type="match status" value="1"/>
</dbReference>
<dbReference type="Proteomes" id="UP000186955">
    <property type="component" value="Unassembled WGS sequence"/>
</dbReference>
<dbReference type="Gene3D" id="1.10.287.110">
    <property type="entry name" value="DnaJ domain"/>
    <property type="match status" value="1"/>
</dbReference>
<feature type="compositionally biased region" description="Low complexity" evidence="1">
    <location>
        <begin position="323"/>
        <end position="344"/>
    </location>
</feature>
<name>A0A1Q5T0U9_9EURO</name>
<dbReference type="AlphaFoldDB" id="A0A1Q5T0U9"/>
<dbReference type="SMART" id="SM00271">
    <property type="entry name" value="DnaJ"/>
    <property type="match status" value="1"/>
</dbReference>
<feature type="compositionally biased region" description="Basic and acidic residues" evidence="1">
    <location>
        <begin position="395"/>
        <end position="412"/>
    </location>
</feature>
<dbReference type="PROSITE" id="PS00636">
    <property type="entry name" value="DNAJ_1"/>
    <property type="match status" value="1"/>
</dbReference>
<gene>
    <name evidence="3" type="ORF">PENSUB_12075</name>
</gene>
<dbReference type="PROSITE" id="PS50076">
    <property type="entry name" value="DNAJ_2"/>
    <property type="match status" value="1"/>
</dbReference>
<evidence type="ECO:0000256" key="1">
    <source>
        <dbReference type="SAM" id="MobiDB-lite"/>
    </source>
</evidence>
<dbReference type="SUPFAM" id="SSF46565">
    <property type="entry name" value="Chaperone J-domain"/>
    <property type="match status" value="1"/>
</dbReference>
<proteinExistence type="predicted"/>
<protein>
    <recommendedName>
        <fullName evidence="2">J domain-containing protein</fullName>
    </recommendedName>
</protein>
<evidence type="ECO:0000259" key="2">
    <source>
        <dbReference type="PROSITE" id="PS50076"/>
    </source>
</evidence>
<feature type="domain" description="J" evidence="2">
    <location>
        <begin position="8"/>
        <end position="76"/>
    </location>
</feature>
<evidence type="ECO:0000313" key="3">
    <source>
        <dbReference type="EMBL" id="OKO93796.1"/>
    </source>
</evidence>
<feature type="region of interest" description="Disordered" evidence="1">
    <location>
        <begin position="130"/>
        <end position="485"/>
    </location>
</feature>
<dbReference type="PRINTS" id="PR00625">
    <property type="entry name" value="JDOMAIN"/>
</dbReference>
<reference evidence="3 4" key="1">
    <citation type="submission" date="2016-10" db="EMBL/GenBank/DDBJ databases">
        <title>Genome sequence of the ascomycete fungus Penicillium subrubescens.</title>
        <authorList>
            <person name="De Vries R.P."/>
            <person name="Peng M."/>
            <person name="Dilokpimol A."/>
            <person name="Hilden K."/>
            <person name="Makela M.R."/>
            <person name="Grigoriev I."/>
            <person name="Riley R."/>
            <person name="Granchi Z."/>
        </authorList>
    </citation>
    <scope>NUCLEOTIDE SEQUENCE [LARGE SCALE GENOMIC DNA]</scope>
    <source>
        <strain evidence="3 4">CBS 132785</strain>
    </source>
</reference>
<dbReference type="InterPro" id="IPR018253">
    <property type="entry name" value="DnaJ_domain_CS"/>
</dbReference>
<dbReference type="CDD" id="cd06257">
    <property type="entry name" value="DnaJ"/>
    <property type="match status" value="1"/>
</dbReference>